<dbReference type="PANTHER" id="PTHR12154">
    <property type="entry name" value="GLYCOSYL TRANSFERASE-RELATED"/>
    <property type="match status" value="1"/>
</dbReference>
<evidence type="ECO:0000256" key="5">
    <source>
        <dbReference type="ARBA" id="ARBA00022824"/>
    </source>
</evidence>
<comment type="subcellular location">
    <subcellularLocation>
        <location evidence="1">Endoplasmic reticulum membrane</location>
        <topology evidence="1">Single-pass membrane protein</topology>
    </subcellularLocation>
</comment>
<comment type="similarity">
    <text evidence="2">Belongs to the ALG14 family.</text>
</comment>
<keyword evidence="7 8" id="KW-0472">Membrane</keyword>
<dbReference type="PANTHER" id="PTHR12154:SF4">
    <property type="entry name" value="UDP-N-ACETYLGLUCOSAMINE TRANSFERASE SUBUNIT ALG14 HOMOLOG"/>
    <property type="match status" value="1"/>
</dbReference>
<feature type="transmembrane region" description="Helical" evidence="8">
    <location>
        <begin position="35"/>
        <end position="57"/>
    </location>
</feature>
<feature type="transmembrane region" description="Helical" evidence="8">
    <location>
        <begin position="173"/>
        <end position="197"/>
    </location>
</feature>
<dbReference type="InterPro" id="IPR013969">
    <property type="entry name" value="Oligosacch_biosynth_Alg14"/>
</dbReference>
<evidence type="ECO:0000256" key="2">
    <source>
        <dbReference type="ARBA" id="ARBA00009731"/>
    </source>
</evidence>
<dbReference type="Gene3D" id="3.40.50.2000">
    <property type="entry name" value="Glycogen Phosphorylase B"/>
    <property type="match status" value="1"/>
</dbReference>
<evidence type="ECO:0000256" key="8">
    <source>
        <dbReference type="SAM" id="Phobius"/>
    </source>
</evidence>
<protein>
    <recommendedName>
        <fullName evidence="3">UDP-N-acetylglucosamine transferase subunit ALG14</fullName>
    </recommendedName>
</protein>
<organism evidence="9 10">
    <name type="scientific">Durusdinium trenchii</name>
    <dbReference type="NCBI Taxonomy" id="1381693"/>
    <lineage>
        <taxon>Eukaryota</taxon>
        <taxon>Sar</taxon>
        <taxon>Alveolata</taxon>
        <taxon>Dinophyceae</taxon>
        <taxon>Suessiales</taxon>
        <taxon>Symbiodiniaceae</taxon>
        <taxon>Durusdinium</taxon>
    </lineage>
</organism>
<keyword evidence="4 8" id="KW-0812">Transmembrane</keyword>
<evidence type="ECO:0000256" key="7">
    <source>
        <dbReference type="ARBA" id="ARBA00023136"/>
    </source>
</evidence>
<dbReference type="Proteomes" id="UP001642484">
    <property type="component" value="Unassembled WGS sequence"/>
</dbReference>
<evidence type="ECO:0000256" key="6">
    <source>
        <dbReference type="ARBA" id="ARBA00022989"/>
    </source>
</evidence>
<evidence type="ECO:0000313" key="9">
    <source>
        <dbReference type="EMBL" id="CAK9069526.1"/>
    </source>
</evidence>
<dbReference type="Pfam" id="PF08660">
    <property type="entry name" value="Alg14"/>
    <property type="match status" value="1"/>
</dbReference>
<proteinExistence type="inferred from homology"/>
<evidence type="ECO:0000256" key="4">
    <source>
        <dbReference type="ARBA" id="ARBA00022692"/>
    </source>
</evidence>
<dbReference type="EMBL" id="CAXAMN010022461">
    <property type="protein sequence ID" value="CAK9069526.1"/>
    <property type="molecule type" value="Genomic_DNA"/>
</dbReference>
<accession>A0ABP0P150</accession>
<gene>
    <name evidence="9" type="ORF">CCMP2556_LOCUS34196</name>
</gene>
<keyword evidence="6 8" id="KW-1133">Transmembrane helix</keyword>
<evidence type="ECO:0000313" key="10">
    <source>
        <dbReference type="Proteomes" id="UP001642484"/>
    </source>
</evidence>
<reference evidence="9 10" key="1">
    <citation type="submission" date="2024-02" db="EMBL/GenBank/DDBJ databases">
        <authorList>
            <person name="Chen Y."/>
            <person name="Shah S."/>
            <person name="Dougan E. K."/>
            <person name="Thang M."/>
            <person name="Chan C."/>
        </authorList>
    </citation>
    <scope>NUCLEOTIDE SEQUENCE [LARGE SCALE GENOMIC DNA]</scope>
</reference>
<sequence>MCCFFSYVVVSTNFLHSFRLANQDTHRVRCRLVEYAALALPLLALILLATRILWWLVARVWSKRKRRSWAGTAQLPLRTAVVLGSGGHTMEMLSLLKEVDQERYRCDFIMAQTDSSSLKKVQATRPDLAKDLTRFHVIPRSREVGQSWSSSLLTTAQAFLACLGLVWELNPQVLLVNGPGTCFPVVAAVLLFELIAFRRVSLIFVESVCRVKSLSMSGKLIYPFADAFLVHWPELVERYAKAQYLGILF</sequence>
<comment type="caution">
    <text evidence="9">The sequence shown here is derived from an EMBL/GenBank/DDBJ whole genome shotgun (WGS) entry which is preliminary data.</text>
</comment>
<evidence type="ECO:0000256" key="3">
    <source>
        <dbReference type="ARBA" id="ARBA00017467"/>
    </source>
</evidence>
<keyword evidence="10" id="KW-1185">Reference proteome</keyword>
<name>A0ABP0P150_9DINO</name>
<evidence type="ECO:0000256" key="1">
    <source>
        <dbReference type="ARBA" id="ARBA00004389"/>
    </source>
</evidence>
<keyword evidence="5" id="KW-0256">Endoplasmic reticulum</keyword>
<feature type="transmembrane region" description="Helical" evidence="8">
    <location>
        <begin position="148"/>
        <end position="167"/>
    </location>
</feature>